<dbReference type="Gene3D" id="3.30.470.20">
    <property type="entry name" value="ATP-grasp fold, B domain"/>
    <property type="match status" value="1"/>
</dbReference>
<dbReference type="InterPro" id="IPR040686">
    <property type="entry name" value="PurK_C"/>
</dbReference>
<dbReference type="PROSITE" id="PS50975">
    <property type="entry name" value="ATP_GRASP"/>
    <property type="match status" value="1"/>
</dbReference>
<dbReference type="NCBIfam" id="NF004679">
    <property type="entry name" value="PRK06019.1-5"/>
    <property type="match status" value="1"/>
</dbReference>
<evidence type="ECO:0000259" key="7">
    <source>
        <dbReference type="PROSITE" id="PS50975"/>
    </source>
</evidence>
<dbReference type="AlphaFoldDB" id="A0AAW5QXT9"/>
<sequence length="369" mass="38874">MSAHPALLPPGSTIGILGGGQLGRMLAMAAARIGMSCHVYCPDPDSPAFAVAAARTVAAYDDRAALEAFASACAVVTYEFENVPAETVEILSGLVPARPSGRSLAVCQDRLEEKRLCEDLGIATAAWARIDGPDDIRDAVEQFGAPAILKTRRLGYDGKGQANVMGPQDADAAWAAIGEAPAVLEARVPFVCEVSVVAARGEDGTFAAYDVAENRHDGGILRVSRVPARISPEIADEAVDVARSIARALGHVGVLAVEMFVVRQAQGDSLLVNEIAPRVHNTGHWTIEACPLSQFEAHMRAVAGWPVPSTARFADAEMTNLIGTDADAWQALAAQPGTALHLYGKAESRPGRKMGHVTRLFPLGEMPAD</sequence>
<dbReference type="Pfam" id="PF22660">
    <property type="entry name" value="RS_preATP-grasp-like"/>
    <property type="match status" value="1"/>
</dbReference>
<evidence type="ECO:0000256" key="1">
    <source>
        <dbReference type="ARBA" id="ARBA00022598"/>
    </source>
</evidence>
<dbReference type="Proteomes" id="UP001320898">
    <property type="component" value="Unassembled WGS sequence"/>
</dbReference>
<dbReference type="PANTHER" id="PTHR11609">
    <property type="entry name" value="PURINE BIOSYNTHESIS PROTEIN 6/7, PUR6/7"/>
    <property type="match status" value="1"/>
</dbReference>
<dbReference type="Pfam" id="PF02222">
    <property type="entry name" value="ATP-grasp"/>
    <property type="match status" value="1"/>
</dbReference>
<dbReference type="Gene3D" id="3.40.50.20">
    <property type="match status" value="1"/>
</dbReference>
<dbReference type="InterPro" id="IPR013815">
    <property type="entry name" value="ATP_grasp_subdomain_1"/>
</dbReference>
<dbReference type="GO" id="GO:0005524">
    <property type="term" value="F:ATP binding"/>
    <property type="evidence" value="ECO:0007669"/>
    <property type="project" value="UniProtKB-UniRule"/>
</dbReference>
<dbReference type="NCBIfam" id="TIGR01161">
    <property type="entry name" value="purK"/>
    <property type="match status" value="1"/>
</dbReference>
<evidence type="ECO:0000313" key="9">
    <source>
        <dbReference type="Proteomes" id="UP001320898"/>
    </source>
</evidence>
<keyword evidence="4 5" id="KW-0067">ATP-binding</keyword>
<dbReference type="InterPro" id="IPR054350">
    <property type="entry name" value="PurT/PurK_preATP-grasp"/>
</dbReference>
<dbReference type="HAMAP" id="MF_01928">
    <property type="entry name" value="PurK"/>
    <property type="match status" value="1"/>
</dbReference>
<dbReference type="SUPFAM" id="SSF52440">
    <property type="entry name" value="PreATP-grasp domain"/>
    <property type="match status" value="1"/>
</dbReference>
<comment type="function">
    <text evidence="6">Catalyzes the ATP-dependent conversion of 5-aminoimidazole ribonucleotide (AIR) and HCO(3)- to N5-carboxyaminoimidazole ribonucleotide (N5-CAIR).</text>
</comment>
<comment type="function">
    <text evidence="5">Catalyzes the ATP-dependent conversion of 5-aminoimidazole ribonucleotide (AIR) and HCO(3)(-) to N5-carboxyaminoimidazole ribonucleotide (N5-CAIR).</text>
</comment>
<keyword evidence="3 5" id="KW-0658">Purine biosynthesis</keyword>
<dbReference type="GO" id="GO:0006189">
    <property type="term" value="P:'de novo' IMP biosynthetic process"/>
    <property type="evidence" value="ECO:0007669"/>
    <property type="project" value="UniProtKB-UniRule"/>
</dbReference>
<feature type="binding site" evidence="5">
    <location>
        <begin position="273"/>
        <end position="274"/>
    </location>
    <ligand>
        <name>ATP</name>
        <dbReference type="ChEBI" id="CHEBI:30616"/>
    </ligand>
</feature>
<comment type="catalytic activity">
    <reaction evidence="5 6">
        <text>5-amino-1-(5-phospho-beta-D-ribosyl)imidazole + hydrogencarbonate + ATP = 5-carboxyamino-1-(5-phospho-D-ribosyl)imidazole + ADP + phosphate + 2 H(+)</text>
        <dbReference type="Rhea" id="RHEA:19317"/>
        <dbReference type="ChEBI" id="CHEBI:15378"/>
        <dbReference type="ChEBI" id="CHEBI:17544"/>
        <dbReference type="ChEBI" id="CHEBI:30616"/>
        <dbReference type="ChEBI" id="CHEBI:43474"/>
        <dbReference type="ChEBI" id="CHEBI:58730"/>
        <dbReference type="ChEBI" id="CHEBI:137981"/>
        <dbReference type="ChEBI" id="CHEBI:456216"/>
        <dbReference type="EC" id="6.3.4.18"/>
    </reaction>
</comment>
<dbReference type="GO" id="GO:0004638">
    <property type="term" value="F:phosphoribosylaminoimidazole carboxylase activity"/>
    <property type="evidence" value="ECO:0007669"/>
    <property type="project" value="InterPro"/>
</dbReference>
<dbReference type="InterPro" id="IPR011054">
    <property type="entry name" value="Rudment_hybrid_motif"/>
</dbReference>
<feature type="binding site" evidence="5">
    <location>
        <position position="110"/>
    </location>
    <ligand>
        <name>ATP</name>
        <dbReference type="ChEBI" id="CHEBI:30616"/>
    </ligand>
</feature>
<dbReference type="InterPro" id="IPR011761">
    <property type="entry name" value="ATP-grasp"/>
</dbReference>
<comment type="caution">
    <text evidence="8">The sequence shown here is derived from an EMBL/GenBank/DDBJ whole genome shotgun (WGS) entry which is preliminary data.</text>
</comment>
<feature type="binding site" evidence="5">
    <location>
        <position position="150"/>
    </location>
    <ligand>
        <name>ATP</name>
        <dbReference type="ChEBI" id="CHEBI:30616"/>
    </ligand>
</feature>
<keyword evidence="2 5" id="KW-0547">Nucleotide-binding</keyword>
<comment type="pathway">
    <text evidence="5 6">Purine metabolism; IMP biosynthesis via de novo pathway; 5-amino-1-(5-phospho-D-ribosyl)imidazole-4-carboxylate from 5-amino-1-(5-phospho-D-ribosyl)imidazole (N5-CAIR route): step 1/2.</text>
</comment>
<keyword evidence="9" id="KW-1185">Reference proteome</keyword>
<dbReference type="EMBL" id="JALIDZ010000003">
    <property type="protein sequence ID" value="MCT8971699.1"/>
    <property type="molecule type" value="Genomic_DNA"/>
</dbReference>
<dbReference type="NCBIfam" id="NF004676">
    <property type="entry name" value="PRK06019.1-2"/>
    <property type="match status" value="1"/>
</dbReference>
<evidence type="ECO:0000313" key="8">
    <source>
        <dbReference type="EMBL" id="MCT8971699.1"/>
    </source>
</evidence>
<dbReference type="GO" id="GO:0034028">
    <property type="term" value="F:5-(carboxyamino)imidazole ribonucleotide synthase activity"/>
    <property type="evidence" value="ECO:0007669"/>
    <property type="project" value="UniProtKB-UniRule"/>
</dbReference>
<dbReference type="Gene3D" id="3.30.1490.20">
    <property type="entry name" value="ATP-grasp fold, A domain"/>
    <property type="match status" value="1"/>
</dbReference>
<proteinExistence type="inferred from homology"/>
<feature type="binding site" evidence="5">
    <location>
        <position position="193"/>
    </location>
    <ligand>
        <name>ATP</name>
        <dbReference type="ChEBI" id="CHEBI:30616"/>
    </ligand>
</feature>
<dbReference type="PANTHER" id="PTHR11609:SF5">
    <property type="entry name" value="PHOSPHORIBOSYLAMINOIMIDAZOLE CARBOXYLASE"/>
    <property type="match status" value="1"/>
</dbReference>
<dbReference type="FunFam" id="3.40.50.20:FF:000016">
    <property type="entry name" value="N5-carboxyaminoimidazole ribonucleotide synthase"/>
    <property type="match status" value="1"/>
</dbReference>
<dbReference type="SUPFAM" id="SSF56059">
    <property type="entry name" value="Glutathione synthetase ATP-binding domain-like"/>
    <property type="match status" value="1"/>
</dbReference>
<accession>A0AAW5QXT9</accession>
<evidence type="ECO:0000256" key="5">
    <source>
        <dbReference type="HAMAP-Rule" id="MF_01928"/>
    </source>
</evidence>
<evidence type="ECO:0000256" key="4">
    <source>
        <dbReference type="ARBA" id="ARBA00022840"/>
    </source>
</evidence>
<organism evidence="8 9">
    <name type="scientific">Microbaculum marinisediminis</name>
    <dbReference type="NCBI Taxonomy" id="2931392"/>
    <lineage>
        <taxon>Bacteria</taxon>
        <taxon>Pseudomonadati</taxon>
        <taxon>Pseudomonadota</taxon>
        <taxon>Alphaproteobacteria</taxon>
        <taxon>Hyphomicrobiales</taxon>
        <taxon>Tepidamorphaceae</taxon>
        <taxon>Microbaculum</taxon>
    </lineage>
</organism>
<feature type="domain" description="ATP-grasp" evidence="7">
    <location>
        <begin position="114"/>
        <end position="303"/>
    </location>
</feature>
<evidence type="ECO:0000256" key="6">
    <source>
        <dbReference type="RuleBase" id="RU361200"/>
    </source>
</evidence>
<evidence type="ECO:0000256" key="3">
    <source>
        <dbReference type="ARBA" id="ARBA00022755"/>
    </source>
</evidence>
<dbReference type="InterPro" id="IPR016185">
    <property type="entry name" value="PreATP-grasp_dom_sf"/>
</dbReference>
<feature type="binding site" evidence="5">
    <location>
        <begin position="185"/>
        <end position="188"/>
    </location>
    <ligand>
        <name>ATP</name>
        <dbReference type="ChEBI" id="CHEBI:30616"/>
    </ligand>
</feature>
<dbReference type="SUPFAM" id="SSF51246">
    <property type="entry name" value="Rudiment single hybrid motif"/>
    <property type="match status" value="1"/>
</dbReference>
<dbReference type="GO" id="GO:0005829">
    <property type="term" value="C:cytosol"/>
    <property type="evidence" value="ECO:0007669"/>
    <property type="project" value="TreeGrafter"/>
</dbReference>
<keyword evidence="1 5" id="KW-0436">Ligase</keyword>
<comment type="similarity">
    <text evidence="5 6">Belongs to the PurK/PurT family.</text>
</comment>
<dbReference type="RefSeq" id="WP_261615273.1">
    <property type="nucleotide sequence ID" value="NZ_JALIDZ010000003.1"/>
</dbReference>
<name>A0AAW5QXT9_9HYPH</name>
<dbReference type="InterPro" id="IPR005875">
    <property type="entry name" value="PurK"/>
</dbReference>
<feature type="binding site" evidence="5">
    <location>
        <begin position="155"/>
        <end position="161"/>
    </location>
    <ligand>
        <name>ATP</name>
        <dbReference type="ChEBI" id="CHEBI:30616"/>
    </ligand>
</feature>
<dbReference type="InterPro" id="IPR003135">
    <property type="entry name" value="ATP-grasp_carboxylate-amine"/>
</dbReference>
<evidence type="ECO:0000256" key="2">
    <source>
        <dbReference type="ARBA" id="ARBA00022741"/>
    </source>
</evidence>
<comment type="subunit">
    <text evidence="5 6">Homodimer.</text>
</comment>
<dbReference type="EC" id="6.3.4.18" evidence="5 6"/>
<dbReference type="Pfam" id="PF17769">
    <property type="entry name" value="PurK_C"/>
    <property type="match status" value="1"/>
</dbReference>
<protein>
    <recommendedName>
        <fullName evidence="5 6">N5-carboxyaminoimidazole ribonucleotide synthase</fullName>
        <shortName evidence="5 6">N5-CAIR synthase</shortName>
        <ecNumber evidence="5 6">6.3.4.18</ecNumber>
    </recommendedName>
    <alternativeName>
        <fullName evidence="5 6">5-(carboxyamino)imidazole ribonucleotide synthetase</fullName>
    </alternativeName>
</protein>
<feature type="binding site" evidence="5">
    <location>
        <position position="216"/>
    </location>
    <ligand>
        <name>ATP</name>
        <dbReference type="ChEBI" id="CHEBI:30616"/>
    </ligand>
</feature>
<gene>
    <name evidence="5 6" type="primary">purK</name>
    <name evidence="8" type="ORF">MUB46_07520</name>
</gene>
<dbReference type="FunFam" id="3.30.1490.20:FF:000015">
    <property type="entry name" value="N5-carboxyaminoimidazole ribonucleotide synthase"/>
    <property type="match status" value="1"/>
</dbReference>
<reference evidence="8 9" key="1">
    <citation type="submission" date="2022-04" db="EMBL/GenBank/DDBJ databases">
        <authorList>
            <person name="Ye Y.-Q."/>
            <person name="Du Z.-J."/>
        </authorList>
    </citation>
    <scope>NUCLEOTIDE SEQUENCE [LARGE SCALE GENOMIC DNA]</scope>
    <source>
        <strain evidence="8 9">A6E488</strain>
    </source>
</reference>
<dbReference type="GO" id="GO:0046872">
    <property type="term" value="F:metal ion binding"/>
    <property type="evidence" value="ECO:0007669"/>
    <property type="project" value="InterPro"/>
</dbReference>